<gene>
    <name evidence="4" type="ORF">GCK72_021295</name>
</gene>
<feature type="transmembrane region" description="Helical" evidence="2">
    <location>
        <begin position="33"/>
        <end position="52"/>
    </location>
</feature>
<feature type="region of interest" description="Disordered" evidence="1">
    <location>
        <begin position="174"/>
        <end position="196"/>
    </location>
</feature>
<keyword evidence="2" id="KW-1133">Transmembrane helix</keyword>
<dbReference type="Pfam" id="PF07735">
    <property type="entry name" value="FBA_2"/>
    <property type="match status" value="1"/>
</dbReference>
<dbReference type="AlphaFoldDB" id="A0A6A5GJD7"/>
<evidence type="ECO:0000256" key="2">
    <source>
        <dbReference type="SAM" id="Phobius"/>
    </source>
</evidence>
<accession>A0A6A5GJD7</accession>
<dbReference type="EMBL" id="WUAV01000005">
    <property type="protein sequence ID" value="KAF1754731.1"/>
    <property type="molecule type" value="Genomic_DNA"/>
</dbReference>
<dbReference type="RefSeq" id="XP_053583082.1">
    <property type="nucleotide sequence ID" value="XM_053734169.1"/>
</dbReference>
<dbReference type="KEGG" id="crq:GCK72_021295"/>
<feature type="region of interest" description="Disordered" evidence="1">
    <location>
        <begin position="1"/>
        <end position="21"/>
    </location>
</feature>
<keyword evidence="2" id="KW-0812">Transmembrane</keyword>
<feature type="compositionally biased region" description="Low complexity" evidence="1">
    <location>
        <begin position="183"/>
        <end position="196"/>
    </location>
</feature>
<dbReference type="GeneID" id="78777196"/>
<feature type="domain" description="Sdz-33 F-box" evidence="3">
    <location>
        <begin position="57"/>
        <end position="95"/>
    </location>
</feature>
<dbReference type="CTD" id="78777196"/>
<protein>
    <recommendedName>
        <fullName evidence="3">Sdz-33 F-box domain-containing protein</fullName>
    </recommendedName>
</protein>
<proteinExistence type="predicted"/>
<evidence type="ECO:0000313" key="5">
    <source>
        <dbReference type="Proteomes" id="UP000483820"/>
    </source>
</evidence>
<evidence type="ECO:0000256" key="1">
    <source>
        <dbReference type="SAM" id="MobiDB-lite"/>
    </source>
</evidence>
<keyword evidence="2" id="KW-0472">Membrane</keyword>
<dbReference type="InterPro" id="IPR012885">
    <property type="entry name" value="F-box_Sdz-33"/>
</dbReference>
<evidence type="ECO:0000313" key="4">
    <source>
        <dbReference type="EMBL" id="KAF1754731.1"/>
    </source>
</evidence>
<reference evidence="4 5" key="1">
    <citation type="submission" date="2019-12" db="EMBL/GenBank/DDBJ databases">
        <title>Chromosome-level assembly of the Caenorhabditis remanei genome.</title>
        <authorList>
            <person name="Teterina A.A."/>
            <person name="Willis J.H."/>
            <person name="Phillips P.C."/>
        </authorList>
    </citation>
    <scope>NUCLEOTIDE SEQUENCE [LARGE SCALE GENOMIC DNA]</scope>
    <source>
        <strain evidence="4 5">PX506</strain>
        <tissue evidence="4">Whole organism</tissue>
    </source>
</reference>
<organism evidence="4 5">
    <name type="scientific">Caenorhabditis remanei</name>
    <name type="common">Caenorhabditis vulgaris</name>
    <dbReference type="NCBI Taxonomy" id="31234"/>
    <lineage>
        <taxon>Eukaryota</taxon>
        <taxon>Metazoa</taxon>
        <taxon>Ecdysozoa</taxon>
        <taxon>Nematoda</taxon>
        <taxon>Chromadorea</taxon>
        <taxon>Rhabditida</taxon>
        <taxon>Rhabditina</taxon>
        <taxon>Rhabditomorpha</taxon>
        <taxon>Rhabditoidea</taxon>
        <taxon>Rhabditidae</taxon>
        <taxon>Peloderinae</taxon>
        <taxon>Caenorhabditis</taxon>
    </lineage>
</organism>
<sequence length="196" mass="21472">MPSQVSPSVGHHTTVQIEGEQSTNVEESKSFCIGILALVFAVIVLGIIFIFFGMPASNGIKLELFEVSMSLRDLNRFFSCWLNKTSNHRLKHLSVLSPGHFNEGILLGGLDATRFTEEQTRKFQSLSPLPRLTGGFEVRRIDGQLAAITFGSIFGNTFINFDASLMPSQVSPSVGHHTTVQIEGEQSTSVEESQSV</sequence>
<dbReference type="Proteomes" id="UP000483820">
    <property type="component" value="Chromosome V"/>
</dbReference>
<name>A0A6A5GJD7_CAERE</name>
<comment type="caution">
    <text evidence="4">The sequence shown here is derived from an EMBL/GenBank/DDBJ whole genome shotgun (WGS) entry which is preliminary data.</text>
</comment>
<evidence type="ECO:0000259" key="3">
    <source>
        <dbReference type="Pfam" id="PF07735"/>
    </source>
</evidence>